<evidence type="ECO:0008006" key="3">
    <source>
        <dbReference type="Google" id="ProtNLM"/>
    </source>
</evidence>
<dbReference type="AlphaFoldDB" id="A0A517Q9S7"/>
<dbReference type="PROSITE" id="PS51318">
    <property type="entry name" value="TAT"/>
    <property type="match status" value="1"/>
</dbReference>
<dbReference type="PANTHER" id="PTHR43737">
    <property type="entry name" value="BLL7424 PROTEIN"/>
    <property type="match status" value="1"/>
</dbReference>
<dbReference type="EMBL" id="CP037421">
    <property type="protein sequence ID" value="QDT28376.1"/>
    <property type="molecule type" value="Genomic_DNA"/>
</dbReference>
<accession>A0A517Q9S7</accession>
<dbReference type="PANTHER" id="PTHR43737:SF1">
    <property type="entry name" value="DUF1501 DOMAIN-CONTAINING PROTEIN"/>
    <property type="match status" value="1"/>
</dbReference>
<dbReference type="Pfam" id="PF07394">
    <property type="entry name" value="DUF1501"/>
    <property type="match status" value="1"/>
</dbReference>
<evidence type="ECO:0000313" key="1">
    <source>
        <dbReference type="EMBL" id="QDT28376.1"/>
    </source>
</evidence>
<protein>
    <recommendedName>
        <fullName evidence="3">Sulfatase</fullName>
    </recommendedName>
</protein>
<organism evidence="1 2">
    <name type="scientific">Gimesia panareensis</name>
    <dbReference type="NCBI Taxonomy" id="2527978"/>
    <lineage>
        <taxon>Bacteria</taxon>
        <taxon>Pseudomonadati</taxon>
        <taxon>Planctomycetota</taxon>
        <taxon>Planctomycetia</taxon>
        <taxon>Planctomycetales</taxon>
        <taxon>Planctomycetaceae</taxon>
        <taxon>Gimesia</taxon>
    </lineage>
</organism>
<dbReference type="InterPro" id="IPR006311">
    <property type="entry name" value="TAT_signal"/>
</dbReference>
<name>A0A517Q9S7_9PLAN</name>
<dbReference type="RefSeq" id="WP_145450890.1">
    <property type="nucleotide sequence ID" value="NZ_CP037421.1"/>
</dbReference>
<dbReference type="InterPro" id="IPR010869">
    <property type="entry name" value="DUF1501"/>
</dbReference>
<reference evidence="1 2" key="1">
    <citation type="submission" date="2019-03" db="EMBL/GenBank/DDBJ databases">
        <title>Deep-cultivation of Planctomycetes and their phenomic and genomic characterization uncovers novel biology.</title>
        <authorList>
            <person name="Wiegand S."/>
            <person name="Jogler M."/>
            <person name="Boedeker C."/>
            <person name="Pinto D."/>
            <person name="Vollmers J."/>
            <person name="Rivas-Marin E."/>
            <person name="Kohn T."/>
            <person name="Peeters S.H."/>
            <person name="Heuer A."/>
            <person name="Rast P."/>
            <person name="Oberbeckmann S."/>
            <person name="Bunk B."/>
            <person name="Jeske O."/>
            <person name="Meyerdierks A."/>
            <person name="Storesund J.E."/>
            <person name="Kallscheuer N."/>
            <person name="Luecker S."/>
            <person name="Lage O.M."/>
            <person name="Pohl T."/>
            <person name="Merkel B.J."/>
            <person name="Hornburger P."/>
            <person name="Mueller R.-W."/>
            <person name="Bruemmer F."/>
            <person name="Labrenz M."/>
            <person name="Spormann A.M."/>
            <person name="Op den Camp H."/>
            <person name="Overmann J."/>
            <person name="Amann R."/>
            <person name="Jetten M.S.M."/>
            <person name="Mascher T."/>
            <person name="Medema M.H."/>
            <person name="Devos D.P."/>
            <person name="Kaster A.-K."/>
            <person name="Ovreas L."/>
            <person name="Rohde M."/>
            <person name="Galperin M.Y."/>
            <person name="Jogler C."/>
        </authorList>
    </citation>
    <scope>NUCLEOTIDE SEQUENCE [LARGE SCALE GENOMIC DNA]</scope>
    <source>
        <strain evidence="1 2">Enr10</strain>
    </source>
</reference>
<keyword evidence="2" id="KW-1185">Reference proteome</keyword>
<dbReference type="SUPFAM" id="SSF53649">
    <property type="entry name" value="Alkaline phosphatase-like"/>
    <property type="match status" value="1"/>
</dbReference>
<dbReference type="Proteomes" id="UP000315647">
    <property type="component" value="Chromosome"/>
</dbReference>
<sequence>MVNPLELSHALTHRDCDPGRRRLLRSVSAGMMGAGLAEMLSLQAVASNTTHRPGQAKRVLVVYEEGGISQMDTWDPKPQAPYDHRTPYQPIATNVPGINFSSLMPMTAWQADKLSVIRSMTTARVAGHMQGCQEFFKGYRFDSSFDFPDIGSVVTDQIGTDCPQLPGYIFCPGINMPNHVTSTGFLPASRAPWKLGTKNLGENLADPAWEVKSLQLNPKLSPERFHQRRELLAQLDRSDVAQTETAATLQSYYENAVDLLTSPRVQASLNLSAESDKTRDRYGRDHRGCCYLLGRKLIEAGVRFVSVTVIQPPEHVNRPGYGQPKGVFLNWDHHEGIYQNGPCGGPQGMSNQERFGLPHPVMMPSLDRSLSALIEDMHTRGLLEDTLVCFITEMGRTPRVNKWGGRDHWGRAMSVALAGAGVPGGQVIGATNKEGGDVTDRLYTPYDYAETIYRKLGIDTAARLRRPDGLPIEFTDGGHPIREVF</sequence>
<proteinExistence type="predicted"/>
<dbReference type="InterPro" id="IPR017850">
    <property type="entry name" value="Alkaline_phosphatase_core_sf"/>
</dbReference>
<gene>
    <name evidence="1" type="ORF">Enr10x_37180</name>
</gene>
<evidence type="ECO:0000313" key="2">
    <source>
        <dbReference type="Proteomes" id="UP000315647"/>
    </source>
</evidence>